<sequence>KRLRRANEQAAAAQRQLEEAREALGRAEAAGGLGEVLERARRSEALEAQLRQVSDAKARAEEAAAAASQAAAEASA</sequence>
<protein>
    <submittedName>
        <fullName evidence="2">Uncharacterized protein</fullName>
    </submittedName>
</protein>
<organism evidence="2">
    <name type="scientific">Tetraselmis sp. GSL018</name>
    <dbReference type="NCBI Taxonomy" id="582737"/>
    <lineage>
        <taxon>Eukaryota</taxon>
        <taxon>Viridiplantae</taxon>
        <taxon>Chlorophyta</taxon>
        <taxon>core chlorophytes</taxon>
        <taxon>Chlorodendrophyceae</taxon>
        <taxon>Chlorodendrales</taxon>
        <taxon>Chlorodendraceae</taxon>
        <taxon>Tetraselmis</taxon>
    </lineage>
</organism>
<dbReference type="AlphaFoldDB" id="A0A061QUG2"/>
<evidence type="ECO:0000256" key="1">
    <source>
        <dbReference type="SAM" id="Coils"/>
    </source>
</evidence>
<dbReference type="EMBL" id="GBEZ01023524">
    <property type="protein sequence ID" value="JAC63368.1"/>
    <property type="molecule type" value="Transcribed_RNA"/>
</dbReference>
<evidence type="ECO:0000313" key="2">
    <source>
        <dbReference type="EMBL" id="JAC63368.1"/>
    </source>
</evidence>
<proteinExistence type="predicted"/>
<feature type="non-terminal residue" evidence="2">
    <location>
        <position position="1"/>
    </location>
</feature>
<keyword evidence="1" id="KW-0175">Coiled coil</keyword>
<reference evidence="2" key="1">
    <citation type="submission" date="2014-05" db="EMBL/GenBank/DDBJ databases">
        <title>The transcriptome of the halophilic microalga Tetraselmis sp. GSL018 isolated from the Great Salt Lake, Utah.</title>
        <authorList>
            <person name="Jinkerson R.E."/>
            <person name="D'Adamo S."/>
            <person name="Posewitz M.C."/>
        </authorList>
    </citation>
    <scope>NUCLEOTIDE SEQUENCE</scope>
    <source>
        <strain evidence="2">GSL018</strain>
    </source>
</reference>
<gene>
    <name evidence="2" type="ORF">TSPGSL018_20840</name>
</gene>
<feature type="non-terminal residue" evidence="2">
    <location>
        <position position="76"/>
    </location>
</feature>
<accession>A0A061QUG2</accession>
<feature type="coiled-coil region" evidence="1">
    <location>
        <begin position="3"/>
        <end position="73"/>
    </location>
</feature>
<name>A0A061QUG2_9CHLO</name>